<comment type="caution">
    <text evidence="1">The sequence shown here is derived from an EMBL/GenBank/DDBJ whole genome shotgun (WGS) entry which is preliminary data.</text>
</comment>
<reference evidence="1 2" key="2">
    <citation type="journal article" date="2018" name="New Phytol.">
        <title>High intraspecific genome diversity in the model arbuscular mycorrhizal symbiont Rhizophagus irregularis.</title>
        <authorList>
            <person name="Chen E.C.H."/>
            <person name="Morin E."/>
            <person name="Beaudet D."/>
            <person name="Noel J."/>
            <person name="Yildirir G."/>
            <person name="Ndikumana S."/>
            <person name="Charron P."/>
            <person name="St-Onge C."/>
            <person name="Giorgi J."/>
            <person name="Kruger M."/>
            <person name="Marton T."/>
            <person name="Ropars J."/>
            <person name="Grigoriev I.V."/>
            <person name="Hainaut M."/>
            <person name="Henrissat B."/>
            <person name="Roux C."/>
            <person name="Martin F."/>
            <person name="Corradi N."/>
        </authorList>
    </citation>
    <scope>NUCLEOTIDE SEQUENCE [LARGE SCALE GENOMIC DNA]</scope>
    <source>
        <strain evidence="1 2">DAOM 197198</strain>
    </source>
</reference>
<accession>A0A2P4QNB5</accession>
<evidence type="ECO:0000313" key="2">
    <source>
        <dbReference type="Proteomes" id="UP000018888"/>
    </source>
</evidence>
<keyword evidence="2" id="KW-1185">Reference proteome</keyword>
<dbReference type="EMBL" id="AUPC02000027">
    <property type="protein sequence ID" value="POG79068.1"/>
    <property type="molecule type" value="Genomic_DNA"/>
</dbReference>
<protein>
    <submittedName>
        <fullName evidence="1">Uncharacterized protein</fullName>
    </submittedName>
</protein>
<sequence>FFSINQKRQYKIIFLAERDIYKINIMKRTETYQINEKNDLLTSLNIKKLFTCQSPKVPKTEIY</sequence>
<gene>
    <name evidence="1" type="ORF">GLOIN_2v1529758</name>
</gene>
<dbReference type="AlphaFoldDB" id="A0A2P4QNB5"/>
<name>A0A2P4QNB5_RHIID</name>
<reference evidence="1 2" key="1">
    <citation type="journal article" date="2013" name="Proc. Natl. Acad. Sci. U.S.A.">
        <title>Genome of an arbuscular mycorrhizal fungus provides insight into the oldest plant symbiosis.</title>
        <authorList>
            <person name="Tisserant E."/>
            <person name="Malbreil M."/>
            <person name="Kuo A."/>
            <person name="Kohler A."/>
            <person name="Symeonidi A."/>
            <person name="Balestrini R."/>
            <person name="Charron P."/>
            <person name="Duensing N."/>
            <person name="Frei Dit Frey N."/>
            <person name="Gianinazzi-Pearson V."/>
            <person name="Gilbert L.B."/>
            <person name="Handa Y."/>
            <person name="Herr J.R."/>
            <person name="Hijri M."/>
            <person name="Koul R."/>
            <person name="Kawaguchi M."/>
            <person name="Krajinski F."/>
            <person name="Lammers P.J."/>
            <person name="Masclaux F.G."/>
            <person name="Murat C."/>
            <person name="Morin E."/>
            <person name="Ndikumana S."/>
            <person name="Pagni M."/>
            <person name="Petitpierre D."/>
            <person name="Requena N."/>
            <person name="Rosikiewicz P."/>
            <person name="Riley R."/>
            <person name="Saito K."/>
            <person name="San Clemente H."/>
            <person name="Shapiro H."/>
            <person name="van Tuinen D."/>
            <person name="Becard G."/>
            <person name="Bonfante P."/>
            <person name="Paszkowski U."/>
            <person name="Shachar-Hill Y.Y."/>
            <person name="Tuskan G.A."/>
            <person name="Young P.W."/>
            <person name="Sanders I.R."/>
            <person name="Henrissat B."/>
            <person name="Rensing S.A."/>
            <person name="Grigoriev I.V."/>
            <person name="Corradi N."/>
            <person name="Roux C."/>
            <person name="Martin F."/>
        </authorList>
    </citation>
    <scope>NUCLEOTIDE SEQUENCE [LARGE SCALE GENOMIC DNA]</scope>
    <source>
        <strain evidence="1 2">DAOM 197198</strain>
    </source>
</reference>
<evidence type="ECO:0000313" key="1">
    <source>
        <dbReference type="EMBL" id="POG79068.1"/>
    </source>
</evidence>
<dbReference type="Proteomes" id="UP000018888">
    <property type="component" value="Unassembled WGS sequence"/>
</dbReference>
<feature type="non-terminal residue" evidence="1">
    <location>
        <position position="1"/>
    </location>
</feature>
<organism evidence="1 2">
    <name type="scientific">Rhizophagus irregularis (strain DAOM 181602 / DAOM 197198 / MUCL 43194)</name>
    <name type="common">Arbuscular mycorrhizal fungus</name>
    <name type="synonym">Glomus intraradices</name>
    <dbReference type="NCBI Taxonomy" id="747089"/>
    <lineage>
        <taxon>Eukaryota</taxon>
        <taxon>Fungi</taxon>
        <taxon>Fungi incertae sedis</taxon>
        <taxon>Mucoromycota</taxon>
        <taxon>Glomeromycotina</taxon>
        <taxon>Glomeromycetes</taxon>
        <taxon>Glomerales</taxon>
        <taxon>Glomeraceae</taxon>
        <taxon>Rhizophagus</taxon>
    </lineage>
</organism>
<proteinExistence type="predicted"/>